<feature type="non-terminal residue" evidence="2">
    <location>
        <position position="1"/>
    </location>
</feature>
<evidence type="ECO:0000313" key="2">
    <source>
        <dbReference type="EMBL" id="KAL0196694.1"/>
    </source>
</evidence>
<evidence type="ECO:0000313" key="3">
    <source>
        <dbReference type="Proteomes" id="UP001529510"/>
    </source>
</evidence>
<accession>A0ABD0RDS7</accession>
<feature type="non-terminal residue" evidence="2">
    <location>
        <position position="213"/>
    </location>
</feature>
<comment type="caution">
    <text evidence="2">The sequence shown here is derived from an EMBL/GenBank/DDBJ whole genome shotgun (WGS) entry which is preliminary data.</text>
</comment>
<name>A0ABD0RDS7_CIRMR</name>
<protein>
    <recommendedName>
        <fullName evidence="4">CREB binding protein</fullName>
    </recommendedName>
</protein>
<feature type="compositionally biased region" description="Polar residues" evidence="1">
    <location>
        <begin position="203"/>
        <end position="213"/>
    </location>
</feature>
<feature type="region of interest" description="Disordered" evidence="1">
    <location>
        <begin position="59"/>
        <end position="116"/>
    </location>
</feature>
<reference evidence="2 3" key="1">
    <citation type="submission" date="2024-05" db="EMBL/GenBank/DDBJ databases">
        <title>Genome sequencing and assembly of Indian major carp, Cirrhinus mrigala (Hamilton, 1822).</title>
        <authorList>
            <person name="Mohindra V."/>
            <person name="Chowdhury L.M."/>
            <person name="Lal K."/>
            <person name="Jena J.K."/>
        </authorList>
    </citation>
    <scope>NUCLEOTIDE SEQUENCE [LARGE SCALE GENOMIC DNA]</scope>
    <source>
        <strain evidence="2">CM1030</strain>
        <tissue evidence="2">Blood</tissue>
    </source>
</reference>
<dbReference type="Proteomes" id="UP001529510">
    <property type="component" value="Unassembled WGS sequence"/>
</dbReference>
<proteinExistence type="predicted"/>
<dbReference type="EMBL" id="JAMKFB020000003">
    <property type="protein sequence ID" value="KAL0196694.1"/>
    <property type="molecule type" value="Genomic_DNA"/>
</dbReference>
<keyword evidence="3" id="KW-1185">Reference proteome</keyword>
<dbReference type="AlphaFoldDB" id="A0ABD0RDS7"/>
<organism evidence="2 3">
    <name type="scientific">Cirrhinus mrigala</name>
    <name type="common">Mrigala</name>
    <dbReference type="NCBI Taxonomy" id="683832"/>
    <lineage>
        <taxon>Eukaryota</taxon>
        <taxon>Metazoa</taxon>
        <taxon>Chordata</taxon>
        <taxon>Craniata</taxon>
        <taxon>Vertebrata</taxon>
        <taxon>Euteleostomi</taxon>
        <taxon>Actinopterygii</taxon>
        <taxon>Neopterygii</taxon>
        <taxon>Teleostei</taxon>
        <taxon>Ostariophysi</taxon>
        <taxon>Cypriniformes</taxon>
        <taxon>Cyprinidae</taxon>
        <taxon>Labeoninae</taxon>
        <taxon>Labeonini</taxon>
        <taxon>Cirrhinus</taxon>
    </lineage>
</organism>
<evidence type="ECO:0008006" key="4">
    <source>
        <dbReference type="Google" id="ProtNLM"/>
    </source>
</evidence>
<gene>
    <name evidence="2" type="ORF">M9458_005234</name>
</gene>
<sequence length="213" mass="21150">FVSLFDLENDLPDELIPNGDLGLMSMPSNGDGGVGSRMGGTMPDAAAKHKQLSQLLQAGSGSGLAGNLSPQSGMGGQLGALGKSPMGQGSPGHQTQPPKPVGNPTGQGNNSPGMGLNAGFNPAMLNNNNQAHGLMGQNMAPQGQMMNGVMGPAGRGRAAPGMQYQGQAMQAAPGAGQGVSVSGSVLAETLTQGAPQMGAHNAINPQQAGNMNK</sequence>
<evidence type="ECO:0000256" key="1">
    <source>
        <dbReference type="SAM" id="MobiDB-lite"/>
    </source>
</evidence>
<feature type="region of interest" description="Disordered" evidence="1">
    <location>
        <begin position="192"/>
        <end position="213"/>
    </location>
</feature>